<dbReference type="STRING" id="440168.SAMN04487974_103337"/>
<dbReference type="RefSeq" id="WP_143009346.1">
    <property type="nucleotide sequence ID" value="NZ_FNCS01000003.1"/>
</dbReference>
<sequence length="70" mass="7915">MTSNLRSVAETRFAALVRREDAAMTTLEDEQRAVREKTARLKALRLATEARTIAERTAQLKSRRRAKAAT</sequence>
<protein>
    <submittedName>
        <fullName evidence="1">Uncharacterized protein</fullName>
    </submittedName>
</protein>
<dbReference type="AlphaFoldDB" id="A0A1G7UX89"/>
<evidence type="ECO:0000313" key="2">
    <source>
        <dbReference type="Proteomes" id="UP000199495"/>
    </source>
</evidence>
<proteinExistence type="predicted"/>
<dbReference type="Proteomes" id="UP000199495">
    <property type="component" value="Unassembled WGS sequence"/>
</dbReference>
<organism evidence="1 2">
    <name type="scientific">Pelagibacterium luteolum</name>
    <dbReference type="NCBI Taxonomy" id="440168"/>
    <lineage>
        <taxon>Bacteria</taxon>
        <taxon>Pseudomonadati</taxon>
        <taxon>Pseudomonadota</taxon>
        <taxon>Alphaproteobacteria</taxon>
        <taxon>Hyphomicrobiales</taxon>
        <taxon>Devosiaceae</taxon>
        <taxon>Pelagibacterium</taxon>
    </lineage>
</organism>
<accession>A0A1G7UX89</accession>
<gene>
    <name evidence="1" type="ORF">SAMN04487974_103337</name>
</gene>
<evidence type="ECO:0000313" key="1">
    <source>
        <dbReference type="EMBL" id="SDG52162.1"/>
    </source>
</evidence>
<dbReference type="OrthoDB" id="9956221at2"/>
<dbReference type="EMBL" id="FNCS01000003">
    <property type="protein sequence ID" value="SDG52162.1"/>
    <property type="molecule type" value="Genomic_DNA"/>
</dbReference>
<name>A0A1G7UX89_9HYPH</name>
<keyword evidence="2" id="KW-1185">Reference proteome</keyword>
<reference evidence="1 2" key="1">
    <citation type="submission" date="2016-10" db="EMBL/GenBank/DDBJ databases">
        <authorList>
            <person name="de Groot N.N."/>
        </authorList>
    </citation>
    <scope>NUCLEOTIDE SEQUENCE [LARGE SCALE GENOMIC DNA]</scope>
    <source>
        <strain evidence="1 2">CGMCC 1.10267</strain>
    </source>
</reference>